<evidence type="ECO:0000256" key="3">
    <source>
        <dbReference type="ARBA" id="ARBA00022692"/>
    </source>
</evidence>
<evidence type="ECO:0000313" key="8">
    <source>
        <dbReference type="Proteomes" id="UP000808914"/>
    </source>
</evidence>
<name>A0ABS2PYD5_9BACL</name>
<proteinExistence type="predicted"/>
<feature type="transmembrane region" description="Helical" evidence="6">
    <location>
        <begin position="89"/>
        <end position="108"/>
    </location>
</feature>
<sequence length="138" mass="15339">MKFVCVCLQIALLFVFYLIGNELQNLLHLPVPGSIIGMILLFLLLCFKIVPLKLVEKGSQFLLAHLPLLFIPATAGVMSYYRFFMGSGIFLFLTTILSTLIVMALAGYTTHYLSKRKSIQSASGKEDQACQKQSSQSL</sequence>
<dbReference type="EMBL" id="JAFBER010000004">
    <property type="protein sequence ID" value="MBM7644871.1"/>
    <property type="molecule type" value="Genomic_DNA"/>
</dbReference>
<evidence type="ECO:0000256" key="5">
    <source>
        <dbReference type="ARBA" id="ARBA00023136"/>
    </source>
</evidence>
<dbReference type="Proteomes" id="UP000808914">
    <property type="component" value="Unassembled WGS sequence"/>
</dbReference>
<dbReference type="InterPro" id="IPR005538">
    <property type="entry name" value="LrgA/CidA"/>
</dbReference>
<keyword evidence="4 6" id="KW-1133">Transmembrane helix</keyword>
<keyword evidence="3 6" id="KW-0812">Transmembrane</keyword>
<evidence type="ECO:0000256" key="4">
    <source>
        <dbReference type="ARBA" id="ARBA00022989"/>
    </source>
</evidence>
<keyword evidence="8" id="KW-1185">Reference proteome</keyword>
<evidence type="ECO:0000256" key="6">
    <source>
        <dbReference type="SAM" id="Phobius"/>
    </source>
</evidence>
<dbReference type="NCBIfam" id="NF002460">
    <property type="entry name" value="PRK01658.1"/>
    <property type="match status" value="1"/>
</dbReference>
<gene>
    <name evidence="7" type="ORF">JOD45_001078</name>
</gene>
<keyword evidence="5 6" id="KW-0472">Membrane</keyword>
<dbReference type="PANTHER" id="PTHR33931">
    <property type="entry name" value="HOLIN-LIKE PROTEIN CIDA-RELATED"/>
    <property type="match status" value="1"/>
</dbReference>
<feature type="transmembrane region" description="Helical" evidence="6">
    <location>
        <begin position="62"/>
        <end position="83"/>
    </location>
</feature>
<dbReference type="PANTHER" id="PTHR33931:SF6">
    <property type="entry name" value="INTEGRAL MEMBRANE PROTEIN YXZK-RELATED"/>
    <property type="match status" value="1"/>
</dbReference>
<comment type="subcellular location">
    <subcellularLocation>
        <location evidence="1">Cell membrane</location>
        <topology evidence="1">Multi-pass membrane protein</topology>
    </subcellularLocation>
</comment>
<evidence type="ECO:0000256" key="1">
    <source>
        <dbReference type="ARBA" id="ARBA00004651"/>
    </source>
</evidence>
<comment type="caution">
    <text evidence="7">The sequence shown here is derived from an EMBL/GenBank/DDBJ whole genome shotgun (WGS) entry which is preliminary data.</text>
</comment>
<dbReference type="RefSeq" id="WP_205002816.1">
    <property type="nucleotide sequence ID" value="NZ_JAFBER010000004.1"/>
</dbReference>
<evidence type="ECO:0000256" key="2">
    <source>
        <dbReference type="ARBA" id="ARBA00022475"/>
    </source>
</evidence>
<dbReference type="Pfam" id="PF03788">
    <property type="entry name" value="LrgA"/>
    <property type="match status" value="1"/>
</dbReference>
<reference evidence="7 8" key="1">
    <citation type="submission" date="2021-01" db="EMBL/GenBank/DDBJ databases">
        <title>Genomic Encyclopedia of Type Strains, Phase IV (KMG-IV): sequencing the most valuable type-strain genomes for metagenomic binning, comparative biology and taxonomic classification.</title>
        <authorList>
            <person name="Goeker M."/>
        </authorList>
    </citation>
    <scope>NUCLEOTIDE SEQUENCE [LARGE SCALE GENOMIC DNA]</scope>
    <source>
        <strain evidence="7 8">DSM 28236</strain>
    </source>
</reference>
<evidence type="ECO:0000313" key="7">
    <source>
        <dbReference type="EMBL" id="MBM7644871.1"/>
    </source>
</evidence>
<accession>A0ABS2PYD5</accession>
<protein>
    <submittedName>
        <fullName evidence="7">Holin-like protein</fullName>
    </submittedName>
</protein>
<organism evidence="7 8">
    <name type="scientific">Scopulibacillus daqui</name>
    <dbReference type="NCBI Taxonomy" id="1469162"/>
    <lineage>
        <taxon>Bacteria</taxon>
        <taxon>Bacillati</taxon>
        <taxon>Bacillota</taxon>
        <taxon>Bacilli</taxon>
        <taxon>Bacillales</taxon>
        <taxon>Sporolactobacillaceae</taxon>
        <taxon>Scopulibacillus</taxon>
    </lineage>
</organism>
<keyword evidence="2" id="KW-1003">Cell membrane</keyword>
<feature type="transmembrane region" description="Helical" evidence="6">
    <location>
        <begin position="30"/>
        <end position="50"/>
    </location>
</feature>